<dbReference type="SUPFAM" id="SSF160544">
    <property type="entry name" value="EscU C-terminal domain-like"/>
    <property type="match status" value="1"/>
</dbReference>
<dbReference type="NCBIfam" id="TIGR00328">
    <property type="entry name" value="flhB"/>
    <property type="match status" value="1"/>
</dbReference>
<dbReference type="GO" id="GO:0009306">
    <property type="term" value="P:protein secretion"/>
    <property type="evidence" value="ECO:0007669"/>
    <property type="project" value="InterPro"/>
</dbReference>
<dbReference type="Pfam" id="PF01312">
    <property type="entry name" value="Bac_export_2"/>
    <property type="match status" value="1"/>
</dbReference>
<feature type="transmembrane region" description="Helical" evidence="13">
    <location>
        <begin position="94"/>
        <end position="119"/>
    </location>
</feature>
<dbReference type="GO" id="GO:0044780">
    <property type="term" value="P:bacterial-type flagellum assembly"/>
    <property type="evidence" value="ECO:0007669"/>
    <property type="project" value="InterPro"/>
</dbReference>
<dbReference type="EMBL" id="CP022272">
    <property type="protein sequence ID" value="ASJ97353.1"/>
    <property type="molecule type" value="Genomic_DNA"/>
</dbReference>
<keyword evidence="9 13" id="KW-1133">Transmembrane helix</keyword>
<dbReference type="InterPro" id="IPR006136">
    <property type="entry name" value="FlhB"/>
</dbReference>
<comment type="similarity">
    <text evidence="2 13">Belongs to the type III secretion exporter family.</text>
</comment>
<dbReference type="PANTHER" id="PTHR30531:SF12">
    <property type="entry name" value="FLAGELLAR BIOSYNTHETIC PROTEIN FLHB"/>
    <property type="match status" value="1"/>
</dbReference>
<evidence type="ECO:0000256" key="10">
    <source>
        <dbReference type="ARBA" id="ARBA00023136"/>
    </source>
</evidence>
<keyword evidence="5 13" id="KW-1003">Cell membrane</keyword>
<feature type="region of interest" description="Disordered" evidence="14">
    <location>
        <begin position="358"/>
        <end position="377"/>
    </location>
</feature>
<keyword evidence="15" id="KW-0282">Flagellum</keyword>
<evidence type="ECO:0000256" key="11">
    <source>
        <dbReference type="ARBA" id="ARBA00023225"/>
    </source>
</evidence>
<keyword evidence="11 13" id="KW-1006">Bacterial flagellum protein export</keyword>
<evidence type="ECO:0000313" key="16">
    <source>
        <dbReference type="Proteomes" id="UP000198233"/>
    </source>
</evidence>
<keyword evidence="15" id="KW-0969">Cilium</keyword>
<sequence length="377" mass="42160">MADNDTSQEKTEEATPRRREQAREKGQVARSKELGTSAVLMSAAVGFAIVGPSLGQSLMVVMSNLFTMDRSEIFDTNSMLNIWQMVLSELTIPMASFVLFLAFVAFLGNVVLGGITFSVKAFMPKGSKMNPVSGFKRMFGVQALVELTKGIAKFSVVAIMAYLLLSYYFVDILTLSQGHLPGNVYNALDLLVWMFIILCSSTVIIVVIDVPFQIWNHNKQLKMTKQEIKDEYKDTEGQPEMKGRVRQMQREMAQRRMMAEVPNADVIIVNPEHYAVAVKYDVTKAAAPYVLAKGVDDVAFRIREIAREHDVAIVSAPPLARAIYHTTKIDQEIPEGLFTAVAQVLAYVFQLRQYQQKGGKRPTPIPLNQPIPNDLKY</sequence>
<feature type="transmembrane region" description="Helical" evidence="13">
    <location>
        <begin position="151"/>
        <end position="170"/>
    </location>
</feature>
<evidence type="ECO:0000256" key="14">
    <source>
        <dbReference type="SAM" id="MobiDB-lite"/>
    </source>
</evidence>
<feature type="compositionally biased region" description="Basic and acidic residues" evidence="14">
    <location>
        <begin position="7"/>
        <end position="28"/>
    </location>
</feature>
<organism evidence="15 16">
    <name type="scientific">Shewanella marisflavi</name>
    <dbReference type="NCBI Taxonomy" id="260364"/>
    <lineage>
        <taxon>Bacteria</taxon>
        <taxon>Pseudomonadati</taxon>
        <taxon>Pseudomonadota</taxon>
        <taxon>Gammaproteobacteria</taxon>
        <taxon>Alteromonadales</taxon>
        <taxon>Shewanellaceae</taxon>
        <taxon>Shewanella</taxon>
    </lineage>
</organism>
<proteinExistence type="inferred from homology"/>
<dbReference type="AlphaFoldDB" id="A0AAC9U0X9"/>
<evidence type="ECO:0000256" key="13">
    <source>
        <dbReference type="RuleBase" id="RU364091"/>
    </source>
</evidence>
<accession>A0AAC9U0X9</accession>
<evidence type="ECO:0000313" key="15">
    <source>
        <dbReference type="EMBL" id="ASJ97353.1"/>
    </source>
</evidence>
<keyword evidence="6 13" id="KW-0812">Transmembrane</keyword>
<dbReference type="RefSeq" id="WP_088905031.1">
    <property type="nucleotide sequence ID" value="NZ_CP022272.1"/>
</dbReference>
<gene>
    <name evidence="13 15" type="primary">flhB</name>
    <name evidence="15" type="ORF">CFF01_12610</name>
</gene>
<keyword evidence="7 13" id="KW-1005">Bacterial flagellum biogenesis</keyword>
<comment type="function">
    <text evidence="12 13">Required for formation of the rod structure in the basal body of the flagellar apparatus. Together with FliI and FliH, may constitute the export apparatus of flagellin.</text>
</comment>
<dbReference type="InterPro" id="IPR006135">
    <property type="entry name" value="T3SS_substrate_exporter"/>
</dbReference>
<name>A0AAC9U0X9_9GAMM</name>
<evidence type="ECO:0000256" key="3">
    <source>
        <dbReference type="ARBA" id="ARBA00021622"/>
    </source>
</evidence>
<dbReference type="Gene3D" id="6.10.250.2080">
    <property type="match status" value="1"/>
</dbReference>
<evidence type="ECO:0000256" key="2">
    <source>
        <dbReference type="ARBA" id="ARBA00010690"/>
    </source>
</evidence>
<evidence type="ECO:0000256" key="8">
    <source>
        <dbReference type="ARBA" id="ARBA00022927"/>
    </source>
</evidence>
<dbReference type="GO" id="GO:0005886">
    <property type="term" value="C:plasma membrane"/>
    <property type="evidence" value="ECO:0007669"/>
    <property type="project" value="UniProtKB-SubCell"/>
</dbReference>
<evidence type="ECO:0000256" key="12">
    <source>
        <dbReference type="ARBA" id="ARBA00025078"/>
    </source>
</evidence>
<feature type="transmembrane region" description="Helical" evidence="13">
    <location>
        <begin position="190"/>
        <end position="215"/>
    </location>
</feature>
<keyword evidence="4 13" id="KW-0813">Transport</keyword>
<keyword evidence="15" id="KW-0966">Cell projection</keyword>
<dbReference type="Proteomes" id="UP000198233">
    <property type="component" value="Chromosome"/>
</dbReference>
<protein>
    <recommendedName>
        <fullName evidence="3 13">Flagellar biosynthetic protein FlhB</fullName>
    </recommendedName>
</protein>
<feature type="region of interest" description="Disordered" evidence="14">
    <location>
        <begin position="1"/>
        <end position="28"/>
    </location>
</feature>
<evidence type="ECO:0000256" key="6">
    <source>
        <dbReference type="ARBA" id="ARBA00022692"/>
    </source>
</evidence>
<dbReference type="KEGG" id="smav:CFF01_12610"/>
<keyword evidence="8 13" id="KW-0653">Protein transport</keyword>
<comment type="subcellular location">
    <subcellularLocation>
        <location evidence="1">Cell membrane</location>
        <topology evidence="1">Multi-pass membrane protein</topology>
    </subcellularLocation>
</comment>
<evidence type="ECO:0000256" key="4">
    <source>
        <dbReference type="ARBA" id="ARBA00022448"/>
    </source>
</evidence>
<dbReference type="Gene3D" id="3.40.1690.10">
    <property type="entry name" value="secretion proteins EscU"/>
    <property type="match status" value="1"/>
</dbReference>
<evidence type="ECO:0000256" key="1">
    <source>
        <dbReference type="ARBA" id="ARBA00004651"/>
    </source>
</evidence>
<reference evidence="15 16" key="1">
    <citation type="submission" date="2017-06" db="EMBL/GenBank/DDBJ databases">
        <title>Complete genome sequence of Shewanella marisflavi EP1 associated with anaerobic 2,4-dinitrotoluene reduction and salt tolerance.</title>
        <authorList>
            <person name="Huang J."/>
        </authorList>
    </citation>
    <scope>NUCLEOTIDE SEQUENCE [LARGE SCALE GENOMIC DNA]</scope>
    <source>
        <strain evidence="15 16">EP1</strain>
    </source>
</reference>
<dbReference type="InterPro" id="IPR029025">
    <property type="entry name" value="T3SS_substrate_exporter_C"/>
</dbReference>
<evidence type="ECO:0000256" key="5">
    <source>
        <dbReference type="ARBA" id="ARBA00022475"/>
    </source>
</evidence>
<evidence type="ECO:0000256" key="7">
    <source>
        <dbReference type="ARBA" id="ARBA00022795"/>
    </source>
</evidence>
<feature type="transmembrane region" description="Helical" evidence="13">
    <location>
        <begin position="34"/>
        <end position="55"/>
    </location>
</feature>
<dbReference type="PRINTS" id="PR00950">
    <property type="entry name" value="TYPE3IMSPROT"/>
</dbReference>
<keyword evidence="10 13" id="KW-0472">Membrane</keyword>
<dbReference type="FunFam" id="3.40.1690.10:FF:000001">
    <property type="entry name" value="Flagellar biosynthetic protein FlhB"/>
    <property type="match status" value="1"/>
</dbReference>
<evidence type="ECO:0000256" key="9">
    <source>
        <dbReference type="ARBA" id="ARBA00022989"/>
    </source>
</evidence>
<dbReference type="PANTHER" id="PTHR30531">
    <property type="entry name" value="FLAGELLAR BIOSYNTHETIC PROTEIN FLHB"/>
    <property type="match status" value="1"/>
</dbReference>